<dbReference type="SUPFAM" id="SSF51182">
    <property type="entry name" value="RmlC-like cupins"/>
    <property type="match status" value="1"/>
</dbReference>
<name>A0A6J4U6B7_9ACTN</name>
<dbReference type="Pfam" id="PF07883">
    <property type="entry name" value="Cupin_2"/>
    <property type="match status" value="1"/>
</dbReference>
<dbReference type="InterPro" id="IPR011051">
    <property type="entry name" value="RmlC_Cupin_sf"/>
</dbReference>
<dbReference type="InterPro" id="IPR014710">
    <property type="entry name" value="RmlC-like_jellyroll"/>
</dbReference>
<dbReference type="AlphaFoldDB" id="A0A6J4U6B7"/>
<sequence length="209" mass="22890">MADRGGVIEHPVTGERFTFLETARETGGEYARIEARVSPHGFVAAPHVHPLTEEFFEIRAGTWAFVVDGEEKRVGPGEGASIPAGTPHAWWNAGEEEGLAIVEFRPAPKADEFFESFFGLARDGKVSPKTGLPNLLWMALILRHYRGFVHLARPPLIVQRAVFTPLAAAARLLGYGMPYPYPYGRSRGAKPRTTLAGRRTNPGGERGEA</sequence>
<feature type="domain" description="Cupin type-2" evidence="2">
    <location>
        <begin position="36"/>
        <end position="98"/>
    </location>
</feature>
<dbReference type="InterPro" id="IPR013096">
    <property type="entry name" value="Cupin_2"/>
</dbReference>
<feature type="region of interest" description="Disordered" evidence="1">
    <location>
        <begin position="186"/>
        <end position="209"/>
    </location>
</feature>
<dbReference type="EMBL" id="CADCVM010000560">
    <property type="protein sequence ID" value="CAA9539613.1"/>
    <property type="molecule type" value="Genomic_DNA"/>
</dbReference>
<dbReference type="PANTHER" id="PTHR36440">
    <property type="entry name" value="PUTATIVE (AFU_ORTHOLOGUE AFUA_8G07350)-RELATED"/>
    <property type="match status" value="1"/>
</dbReference>
<accession>A0A6J4U6B7</accession>
<protein>
    <recommendedName>
        <fullName evidence="2">Cupin type-2 domain-containing protein</fullName>
    </recommendedName>
</protein>
<evidence type="ECO:0000259" key="2">
    <source>
        <dbReference type="Pfam" id="PF07883"/>
    </source>
</evidence>
<evidence type="ECO:0000313" key="3">
    <source>
        <dbReference type="EMBL" id="CAA9539613.1"/>
    </source>
</evidence>
<dbReference type="InterPro" id="IPR053146">
    <property type="entry name" value="QDO-like"/>
</dbReference>
<dbReference type="PANTHER" id="PTHR36440:SF1">
    <property type="entry name" value="PUTATIVE (AFU_ORTHOLOGUE AFUA_8G07350)-RELATED"/>
    <property type="match status" value="1"/>
</dbReference>
<evidence type="ECO:0000256" key="1">
    <source>
        <dbReference type="SAM" id="MobiDB-lite"/>
    </source>
</evidence>
<gene>
    <name evidence="3" type="ORF">AVDCRST_MAG05-5259</name>
</gene>
<organism evidence="3">
    <name type="scientific">uncultured Rubrobacteraceae bacterium</name>
    <dbReference type="NCBI Taxonomy" id="349277"/>
    <lineage>
        <taxon>Bacteria</taxon>
        <taxon>Bacillati</taxon>
        <taxon>Actinomycetota</taxon>
        <taxon>Rubrobacteria</taxon>
        <taxon>Rubrobacterales</taxon>
        <taxon>Rubrobacteraceae</taxon>
        <taxon>environmental samples</taxon>
    </lineage>
</organism>
<reference evidence="3" key="1">
    <citation type="submission" date="2020-02" db="EMBL/GenBank/DDBJ databases">
        <authorList>
            <person name="Meier V. D."/>
        </authorList>
    </citation>
    <scope>NUCLEOTIDE SEQUENCE</scope>
    <source>
        <strain evidence="3">AVDCRST_MAG05</strain>
    </source>
</reference>
<proteinExistence type="predicted"/>
<dbReference type="Gene3D" id="2.60.120.10">
    <property type="entry name" value="Jelly Rolls"/>
    <property type="match status" value="1"/>
</dbReference>